<accession>A0A0E9SFL8</accession>
<reference evidence="2" key="1">
    <citation type="submission" date="2014-11" db="EMBL/GenBank/DDBJ databases">
        <authorList>
            <person name="Amaro Gonzalez C."/>
        </authorList>
    </citation>
    <scope>NUCLEOTIDE SEQUENCE</scope>
</reference>
<reference evidence="2" key="2">
    <citation type="journal article" date="2015" name="Fish Shellfish Immunol.">
        <title>Early steps in the European eel (Anguilla anguilla)-Vibrio vulnificus interaction in the gills: Role of the RtxA13 toxin.</title>
        <authorList>
            <person name="Callol A."/>
            <person name="Pajuelo D."/>
            <person name="Ebbesson L."/>
            <person name="Teles M."/>
            <person name="MacKenzie S."/>
            <person name="Amaro C."/>
        </authorList>
    </citation>
    <scope>NUCLEOTIDE SEQUENCE</scope>
</reference>
<feature type="signal peptide" evidence="1">
    <location>
        <begin position="1"/>
        <end position="17"/>
    </location>
</feature>
<sequence>MTLNCGLKCVLVLLVQACHVPCDLVRTPRSDRRAAARNSIDRVQQE</sequence>
<organism evidence="2">
    <name type="scientific">Anguilla anguilla</name>
    <name type="common">European freshwater eel</name>
    <name type="synonym">Muraena anguilla</name>
    <dbReference type="NCBI Taxonomy" id="7936"/>
    <lineage>
        <taxon>Eukaryota</taxon>
        <taxon>Metazoa</taxon>
        <taxon>Chordata</taxon>
        <taxon>Craniata</taxon>
        <taxon>Vertebrata</taxon>
        <taxon>Euteleostomi</taxon>
        <taxon>Actinopterygii</taxon>
        <taxon>Neopterygii</taxon>
        <taxon>Teleostei</taxon>
        <taxon>Anguilliformes</taxon>
        <taxon>Anguillidae</taxon>
        <taxon>Anguilla</taxon>
    </lineage>
</organism>
<evidence type="ECO:0000313" key="2">
    <source>
        <dbReference type="EMBL" id="JAH40184.1"/>
    </source>
</evidence>
<proteinExistence type="predicted"/>
<protein>
    <submittedName>
        <fullName evidence="2">Uncharacterized protein</fullName>
    </submittedName>
</protein>
<dbReference type="AlphaFoldDB" id="A0A0E9SFL8"/>
<keyword evidence="1" id="KW-0732">Signal</keyword>
<name>A0A0E9SFL8_ANGAN</name>
<dbReference type="EMBL" id="GBXM01068393">
    <property type="protein sequence ID" value="JAH40184.1"/>
    <property type="molecule type" value="Transcribed_RNA"/>
</dbReference>
<evidence type="ECO:0000256" key="1">
    <source>
        <dbReference type="SAM" id="SignalP"/>
    </source>
</evidence>
<feature type="chain" id="PRO_5002432175" evidence="1">
    <location>
        <begin position="18"/>
        <end position="46"/>
    </location>
</feature>